<dbReference type="PANTHER" id="PTHR43283">
    <property type="entry name" value="BETA-LACTAMASE-RELATED"/>
    <property type="match status" value="1"/>
</dbReference>
<organism evidence="2 3">
    <name type="scientific">Paenibacillus mucilaginosus (strain KNP414)</name>
    <dbReference type="NCBI Taxonomy" id="1036673"/>
    <lineage>
        <taxon>Bacteria</taxon>
        <taxon>Bacillati</taxon>
        <taxon>Bacillota</taxon>
        <taxon>Bacilli</taxon>
        <taxon>Bacillales</taxon>
        <taxon>Paenibacillaceae</taxon>
        <taxon>Paenibacillus</taxon>
    </lineage>
</organism>
<evidence type="ECO:0000313" key="2">
    <source>
        <dbReference type="EMBL" id="AEI44490.1"/>
    </source>
</evidence>
<dbReference type="Pfam" id="PF00144">
    <property type="entry name" value="Beta-lactamase"/>
    <property type="match status" value="1"/>
</dbReference>
<dbReference type="PANTHER" id="PTHR43283:SF7">
    <property type="entry name" value="BETA-LACTAMASE-RELATED DOMAIN-CONTAINING PROTEIN"/>
    <property type="match status" value="1"/>
</dbReference>
<dbReference type="InterPro" id="IPR050789">
    <property type="entry name" value="Diverse_Enzym_Activities"/>
</dbReference>
<accession>F8FC89</accession>
<reference evidence="3" key="1">
    <citation type="submission" date="2011-06" db="EMBL/GenBank/DDBJ databases">
        <title>Complete genome sequence of Paenibacillus mucilaginosus KNP414.</title>
        <authorList>
            <person name="Wang J."/>
            <person name="Hu S."/>
            <person name="Hu X."/>
            <person name="Zhang B."/>
            <person name="Dong D."/>
            <person name="Zhang S."/>
            <person name="Zhao K."/>
            <person name="Wu D."/>
        </authorList>
    </citation>
    <scope>NUCLEOTIDE SEQUENCE [LARGE SCALE GENOMIC DNA]</scope>
    <source>
        <strain evidence="3">KNP414</strain>
    </source>
</reference>
<dbReference type="RefSeq" id="WP_013919636.1">
    <property type="nucleotide sequence ID" value="NC_015690.1"/>
</dbReference>
<evidence type="ECO:0000259" key="1">
    <source>
        <dbReference type="Pfam" id="PF00144"/>
    </source>
</evidence>
<dbReference type="PATRIC" id="fig|1036673.3.peg.5551"/>
<evidence type="ECO:0000313" key="3">
    <source>
        <dbReference type="Proteomes" id="UP000006620"/>
    </source>
</evidence>
<dbReference type="HOGENOM" id="CLU_069761_0_0_9"/>
<dbReference type="AlphaFoldDB" id="F8FC89"/>
<dbReference type="KEGG" id="pms:KNP414_05966"/>
<proteinExistence type="predicted"/>
<dbReference type="SUPFAM" id="SSF56601">
    <property type="entry name" value="beta-lactamase/transpeptidase-like"/>
    <property type="match status" value="1"/>
</dbReference>
<gene>
    <name evidence="2" type="ordered locus">KNP414_05966</name>
</gene>
<dbReference type="InterPro" id="IPR012338">
    <property type="entry name" value="Beta-lactam/transpept-like"/>
</dbReference>
<name>F8FC89_PAEMK</name>
<dbReference type="Proteomes" id="UP000006620">
    <property type="component" value="Chromosome"/>
</dbReference>
<dbReference type="EMBL" id="CP002869">
    <property type="protein sequence ID" value="AEI44490.1"/>
    <property type="molecule type" value="Genomic_DNA"/>
</dbReference>
<protein>
    <recommendedName>
        <fullName evidence="1">Beta-lactamase-related domain-containing protein</fullName>
    </recommendedName>
</protein>
<dbReference type="Gene3D" id="3.40.710.10">
    <property type="entry name" value="DD-peptidase/beta-lactamase superfamily"/>
    <property type="match status" value="1"/>
</dbReference>
<feature type="domain" description="Beta-lactamase-related" evidence="1">
    <location>
        <begin position="17"/>
        <end position="325"/>
    </location>
</feature>
<dbReference type="InterPro" id="IPR001466">
    <property type="entry name" value="Beta-lactam-related"/>
</dbReference>
<reference evidence="2 3" key="2">
    <citation type="journal article" date="2013" name="Genome Announc.">
        <title>Genome Sequence of Growth-Improving Paenibacillus mucilaginosus Strain KNP414.</title>
        <authorList>
            <person name="Lu J.J."/>
            <person name="Wang J.F."/>
            <person name="Hu X.F."/>
        </authorList>
    </citation>
    <scope>NUCLEOTIDE SEQUENCE [LARGE SCALE GENOMIC DNA]</scope>
    <source>
        <strain evidence="2 3">KNP414</strain>
    </source>
</reference>
<sequence>MELQREADSRFNPATAHVKCSMGALSASGAAVVIIHNGAIACESYWGRHSDQPGARCIQEDSRFHVASVRKTYIGFAAAWALQQGYMGSMDDEVSGYLPEENAGVLGGVTFRHLLTHTHGLKVEGGRITRNFPAGTSWKYRSIGVELLTRMIKRASGCTVAHILEEQVFRPLAFSESGWYPPGAHERLVEVLYDPRDPYWSEAECAGTEGDQSNLYVSARELAYWGYLHLRSGSIRGWPEVSAEVIRTSTTLQSPSLPDPEHPRNGCFWFIQDRPSRRTELGERVPRGSYQILGYTGAAVLVIPSHQVVAVRMLNRAGSTPGYDYLADIRGFGDTVAGCL</sequence>